<dbReference type="AlphaFoldDB" id="A0A0V0HR85"/>
<keyword evidence="1" id="KW-1133">Transmembrane helix</keyword>
<feature type="transmembrane region" description="Helical" evidence="1">
    <location>
        <begin position="21"/>
        <end position="42"/>
    </location>
</feature>
<proteinExistence type="predicted"/>
<name>A0A0V0HR85_SOLCH</name>
<evidence type="ECO:0000313" key="2">
    <source>
        <dbReference type="EMBL" id="JAP22831.1"/>
    </source>
</evidence>
<reference evidence="2" key="1">
    <citation type="submission" date="2015-12" db="EMBL/GenBank/DDBJ databases">
        <title>Gene expression during late stages of embryo sac development: a critical building block for successful pollen-pistil interactions.</title>
        <authorList>
            <person name="Liu Y."/>
            <person name="Joly V."/>
            <person name="Sabar M."/>
            <person name="Matton D.P."/>
        </authorList>
    </citation>
    <scope>NUCLEOTIDE SEQUENCE</scope>
</reference>
<keyword evidence="1" id="KW-0472">Membrane</keyword>
<organism evidence="2">
    <name type="scientific">Solanum chacoense</name>
    <name type="common">Chaco potato</name>
    <dbReference type="NCBI Taxonomy" id="4108"/>
    <lineage>
        <taxon>Eukaryota</taxon>
        <taxon>Viridiplantae</taxon>
        <taxon>Streptophyta</taxon>
        <taxon>Embryophyta</taxon>
        <taxon>Tracheophyta</taxon>
        <taxon>Spermatophyta</taxon>
        <taxon>Magnoliopsida</taxon>
        <taxon>eudicotyledons</taxon>
        <taxon>Gunneridae</taxon>
        <taxon>Pentapetalae</taxon>
        <taxon>asterids</taxon>
        <taxon>lamiids</taxon>
        <taxon>Solanales</taxon>
        <taxon>Solanaceae</taxon>
        <taxon>Solanoideae</taxon>
        <taxon>Solaneae</taxon>
        <taxon>Solanum</taxon>
    </lineage>
</organism>
<dbReference type="EMBL" id="GEDG01016134">
    <property type="protein sequence ID" value="JAP22831.1"/>
    <property type="molecule type" value="Transcribed_RNA"/>
</dbReference>
<evidence type="ECO:0000256" key="1">
    <source>
        <dbReference type="SAM" id="Phobius"/>
    </source>
</evidence>
<sequence>MVLAKIWVKIKLSLVRQTKQRTGSSYIITNLIIPALLVSILIHSTEWPHDGLILFGSRVQYCAELLVIVEETPVF</sequence>
<accession>A0A0V0HR85</accession>
<keyword evidence="1" id="KW-0812">Transmembrane</keyword>
<protein>
    <submittedName>
        <fullName evidence="2">Putative ovule protein</fullName>
    </submittedName>
</protein>